<name>A0A4R0CKM4_9HYPH</name>
<keyword evidence="2" id="KW-1185">Reference proteome</keyword>
<evidence type="ECO:0000313" key="1">
    <source>
        <dbReference type="EMBL" id="MBB3138986.1"/>
    </source>
</evidence>
<dbReference type="Proteomes" id="UP000518315">
    <property type="component" value="Unassembled WGS sequence"/>
</dbReference>
<gene>
    <name evidence="1" type="ORF">FHS26_006766</name>
</gene>
<dbReference type="RefSeq" id="WP_125851021.1">
    <property type="nucleotide sequence ID" value="NZ_JACHXH010000043.1"/>
</dbReference>
<dbReference type="AlphaFoldDB" id="A0A4R0CKM4"/>
<comment type="caution">
    <text evidence="1">The sequence shown here is derived from an EMBL/GenBank/DDBJ whole genome shotgun (WGS) entry which is preliminary data.</text>
</comment>
<organism evidence="1 2">
    <name type="scientific">Rhizobium pisi</name>
    <dbReference type="NCBI Taxonomy" id="574561"/>
    <lineage>
        <taxon>Bacteria</taxon>
        <taxon>Pseudomonadati</taxon>
        <taxon>Pseudomonadota</taxon>
        <taxon>Alphaproteobacteria</taxon>
        <taxon>Hyphomicrobiales</taxon>
        <taxon>Rhizobiaceae</taxon>
        <taxon>Rhizobium/Agrobacterium group</taxon>
        <taxon>Rhizobium</taxon>
    </lineage>
</organism>
<protein>
    <submittedName>
        <fullName evidence="1">Uncharacterized protein</fullName>
    </submittedName>
</protein>
<proteinExistence type="predicted"/>
<reference evidence="1 2" key="1">
    <citation type="submission" date="2020-08" db="EMBL/GenBank/DDBJ databases">
        <title>Genomic Encyclopedia of Type Strains, Phase III (KMG-III): the genomes of soil and plant-associated and newly described type strains.</title>
        <authorList>
            <person name="Whitman W."/>
        </authorList>
    </citation>
    <scope>NUCLEOTIDE SEQUENCE [LARGE SCALE GENOMIC DNA]</scope>
    <source>
        <strain evidence="1 2">CECT 4113</strain>
    </source>
</reference>
<dbReference type="EMBL" id="JACHXH010000043">
    <property type="protein sequence ID" value="MBB3138986.1"/>
    <property type="molecule type" value="Genomic_DNA"/>
</dbReference>
<evidence type="ECO:0000313" key="2">
    <source>
        <dbReference type="Proteomes" id="UP000518315"/>
    </source>
</evidence>
<sequence>MPSSSSVPFQAHGGVLYLDKHGRSTQGTPVRAFCFVSTKEKDRKVEGLHFLRVGMKNYRAFLPLWAKWLQDER</sequence>
<dbReference type="OrthoDB" id="7841749at2"/>
<accession>A0A4R0CKM4</accession>